<dbReference type="AlphaFoldDB" id="A0A3M5B2T4"/>
<dbReference type="InterPro" id="IPR049792">
    <property type="entry name" value="PA1414-like"/>
</dbReference>
<accession>A0A3M5B2T4</accession>
<protein>
    <submittedName>
        <fullName evidence="1">Uncharacterized protein</fullName>
    </submittedName>
</protein>
<proteinExistence type="predicted"/>
<sequence>MSASLVSDVYRLTAGYFPQGGSMNSKLQEWLHDAGVALGLIERPKLQPIPVRADDDRRRQRR</sequence>
<gene>
    <name evidence="1" type="ORF">ALP70_03122</name>
</gene>
<evidence type="ECO:0000313" key="2">
    <source>
        <dbReference type="Proteomes" id="UP000269801"/>
    </source>
</evidence>
<comment type="caution">
    <text evidence="1">The sequence shown here is derived from an EMBL/GenBank/DDBJ whole genome shotgun (WGS) entry which is preliminary data.</text>
</comment>
<dbReference type="Proteomes" id="UP000269801">
    <property type="component" value="Unassembled WGS sequence"/>
</dbReference>
<reference evidence="1 2" key="1">
    <citation type="submission" date="2018-08" db="EMBL/GenBank/DDBJ databases">
        <title>Recombination of ecologically and evolutionarily significant loci maintains genetic cohesion in the Pseudomonas syringae species complex.</title>
        <authorList>
            <person name="Dillon M."/>
            <person name="Thakur S."/>
            <person name="Almeida R.N.D."/>
            <person name="Weir B.S."/>
            <person name="Guttman D.S."/>
        </authorList>
    </citation>
    <scope>NUCLEOTIDE SEQUENCE [LARGE SCALE GENOMIC DNA]</scope>
    <source>
        <strain evidence="1 2">ICMP 13685</strain>
    </source>
</reference>
<dbReference type="EMBL" id="RBSL01000504">
    <property type="protein sequence ID" value="RMS19007.1"/>
    <property type="molecule type" value="Genomic_DNA"/>
</dbReference>
<name>A0A3M5B2T4_PSESS</name>
<organism evidence="1 2">
    <name type="scientific">Pseudomonas savastanoi</name>
    <name type="common">Pseudomonas syringae pv. savastanoi</name>
    <dbReference type="NCBI Taxonomy" id="29438"/>
    <lineage>
        <taxon>Bacteria</taxon>
        <taxon>Pseudomonadati</taxon>
        <taxon>Pseudomonadota</taxon>
        <taxon>Gammaproteobacteria</taxon>
        <taxon>Pseudomonadales</taxon>
        <taxon>Pseudomonadaceae</taxon>
        <taxon>Pseudomonas</taxon>
    </lineage>
</organism>
<dbReference type="NCBIfam" id="NF041729">
    <property type="entry name" value="PA1414_fam"/>
    <property type="match status" value="1"/>
</dbReference>
<evidence type="ECO:0000313" key="1">
    <source>
        <dbReference type="EMBL" id="RMS19007.1"/>
    </source>
</evidence>